<protein>
    <recommendedName>
        <fullName evidence="3">Fucose-specific lectin</fullName>
    </recommendedName>
</protein>
<comment type="caution">
    <text evidence="1">The sequence shown here is derived from an EMBL/GenBank/DDBJ whole genome shotgun (WGS) entry which is preliminary data.</text>
</comment>
<dbReference type="EMBL" id="JPQU01000078">
    <property type="protein sequence ID" value="KFE52004.1"/>
    <property type="molecule type" value="Genomic_DNA"/>
</dbReference>
<dbReference type="RefSeq" id="WP_032631210.1">
    <property type="nucleotide sequence ID" value="NZ_JPQU01000078.1"/>
</dbReference>
<name>A0A085V991_PSESX</name>
<gene>
    <name evidence="1" type="ORF">IV01_23065</name>
</gene>
<evidence type="ECO:0000313" key="1">
    <source>
        <dbReference type="EMBL" id="KFE52004.1"/>
    </source>
</evidence>
<dbReference type="PATRIC" id="fig|317.175.peg.4811"/>
<proteinExistence type="predicted"/>
<reference evidence="1 2" key="1">
    <citation type="submission" date="2014-07" db="EMBL/GenBank/DDBJ databases">
        <title>Draft Genome Sequences of Environmental Pseudomonas syringae strains.</title>
        <authorList>
            <person name="Baltrus D.A."/>
            <person name="Berge O."/>
            <person name="Morris C."/>
        </authorList>
    </citation>
    <scope>NUCLEOTIDE SEQUENCE [LARGE SCALE GENOMIC DNA]</scope>
    <source>
        <strain evidence="1 2">GAW0119</strain>
    </source>
</reference>
<accession>A0A085V991</accession>
<evidence type="ECO:0000313" key="2">
    <source>
        <dbReference type="Proteomes" id="UP000028631"/>
    </source>
</evidence>
<organism evidence="1 2">
    <name type="scientific">Pseudomonas syringae</name>
    <dbReference type="NCBI Taxonomy" id="317"/>
    <lineage>
        <taxon>Bacteria</taxon>
        <taxon>Pseudomonadati</taxon>
        <taxon>Pseudomonadota</taxon>
        <taxon>Gammaproteobacteria</taxon>
        <taxon>Pseudomonadales</taxon>
        <taxon>Pseudomonadaceae</taxon>
        <taxon>Pseudomonas</taxon>
    </lineage>
</organism>
<dbReference type="AlphaFoldDB" id="A0A085V991"/>
<dbReference type="SUPFAM" id="SSF89372">
    <property type="entry name" value="Fucose-specific lectin"/>
    <property type="match status" value="1"/>
</dbReference>
<sequence>MKLNTTENIHGIMQGFSTLTAEAEDGCRTALHNGTLFCVYLGKGRKITYIMKPQEGRWGDPALLVRAASNNTNYVVEGQPADTEHSHYTVNTTDYENIPSLVSFNNKLWLIYTNELGSTEFHAWDESHASFVHAHERALDIVESATYAQLNNILYMFYKLHDSSNIYSTHTTDMELWSKPALVKKDGVKSVSTYLSPVAITYQGLIHLVYKDRDGGFFLLKGDGECWTSPIAFIGADYGHSPGIAVHNGLLKLVFCNLSKATSNALYQYSYDGNALSPVVASTRLSAGGSPALSTQGGKLVATYLESAPTP</sequence>
<evidence type="ECO:0008006" key="3">
    <source>
        <dbReference type="Google" id="ProtNLM"/>
    </source>
</evidence>
<dbReference type="OrthoDB" id="6842079at2"/>
<keyword evidence="2" id="KW-1185">Reference proteome</keyword>
<dbReference type="Proteomes" id="UP000028631">
    <property type="component" value="Unassembled WGS sequence"/>
</dbReference>